<dbReference type="EMBL" id="CAJOBJ010204229">
    <property type="protein sequence ID" value="CAF4992192.1"/>
    <property type="molecule type" value="Genomic_DNA"/>
</dbReference>
<proteinExistence type="predicted"/>
<dbReference type="AlphaFoldDB" id="A0A8S3D2V1"/>
<organism evidence="1 3">
    <name type="scientific">Rotaria magnacalcarata</name>
    <dbReference type="NCBI Taxonomy" id="392030"/>
    <lineage>
        <taxon>Eukaryota</taxon>
        <taxon>Metazoa</taxon>
        <taxon>Spiralia</taxon>
        <taxon>Gnathifera</taxon>
        <taxon>Rotifera</taxon>
        <taxon>Eurotatoria</taxon>
        <taxon>Bdelloidea</taxon>
        <taxon>Philodinida</taxon>
        <taxon>Philodinidae</taxon>
        <taxon>Rotaria</taxon>
    </lineage>
</organism>
<evidence type="ECO:0000313" key="2">
    <source>
        <dbReference type="EMBL" id="CAF4992192.1"/>
    </source>
</evidence>
<dbReference type="EMBL" id="CAJOBI010185929">
    <property type="protein sequence ID" value="CAF4943717.1"/>
    <property type="molecule type" value="Genomic_DNA"/>
</dbReference>
<reference evidence="1" key="1">
    <citation type="submission" date="2021-02" db="EMBL/GenBank/DDBJ databases">
        <authorList>
            <person name="Nowell W R."/>
        </authorList>
    </citation>
    <scope>NUCLEOTIDE SEQUENCE</scope>
</reference>
<evidence type="ECO:0000313" key="1">
    <source>
        <dbReference type="EMBL" id="CAF4943717.1"/>
    </source>
</evidence>
<dbReference type="Proteomes" id="UP000676336">
    <property type="component" value="Unassembled WGS sequence"/>
</dbReference>
<protein>
    <submittedName>
        <fullName evidence="1">Uncharacterized protein</fullName>
    </submittedName>
</protein>
<sequence>MKNFTTPSEKYRQQGNEIFAILKEQEHAAFV</sequence>
<accession>A0A8S3D2V1</accession>
<gene>
    <name evidence="2" type="ORF">GIL414_LOCUS56702</name>
    <name evidence="1" type="ORF">SMN809_LOCUS53777</name>
</gene>
<name>A0A8S3D2V1_9BILA</name>
<evidence type="ECO:0000313" key="3">
    <source>
        <dbReference type="Proteomes" id="UP000676336"/>
    </source>
</evidence>
<dbReference type="Proteomes" id="UP000681720">
    <property type="component" value="Unassembled WGS sequence"/>
</dbReference>
<comment type="caution">
    <text evidence="1">The sequence shown here is derived from an EMBL/GenBank/DDBJ whole genome shotgun (WGS) entry which is preliminary data.</text>
</comment>
<feature type="non-terminal residue" evidence="1">
    <location>
        <position position="31"/>
    </location>
</feature>